<keyword evidence="1" id="KW-0677">Repeat</keyword>
<feature type="domain" description="RPN1 N-terminal" evidence="5">
    <location>
        <begin position="42"/>
        <end position="340"/>
    </location>
</feature>
<dbReference type="GO" id="GO:0043161">
    <property type="term" value="P:proteasome-mediated ubiquitin-dependent protein catabolic process"/>
    <property type="evidence" value="ECO:0007669"/>
    <property type="project" value="TreeGrafter"/>
</dbReference>
<dbReference type="InterPro" id="IPR040892">
    <property type="entry name" value="RPN1_N"/>
</dbReference>
<name>A0A1W0WLK2_HYPEX</name>
<dbReference type="GO" id="GO:0008540">
    <property type="term" value="C:proteasome regulatory particle, base subcomplex"/>
    <property type="evidence" value="ECO:0007669"/>
    <property type="project" value="UniProtKB-UniRule"/>
</dbReference>
<organism evidence="7 8">
    <name type="scientific">Hypsibius exemplaris</name>
    <name type="common">Freshwater tardigrade</name>
    <dbReference type="NCBI Taxonomy" id="2072580"/>
    <lineage>
        <taxon>Eukaryota</taxon>
        <taxon>Metazoa</taxon>
        <taxon>Ecdysozoa</taxon>
        <taxon>Tardigrada</taxon>
        <taxon>Eutardigrada</taxon>
        <taxon>Parachela</taxon>
        <taxon>Hypsibioidea</taxon>
        <taxon>Hypsibiidae</taxon>
        <taxon>Hypsibius</taxon>
    </lineage>
</organism>
<dbReference type="PANTHER" id="PTHR10943:SF1">
    <property type="entry name" value="26S PROTEASOME NON-ATPASE REGULATORY SUBUNIT 2"/>
    <property type="match status" value="1"/>
</dbReference>
<dbReference type="Gene3D" id="1.25.10.10">
    <property type="entry name" value="Leucine-rich Repeat Variant"/>
    <property type="match status" value="1"/>
</dbReference>
<dbReference type="InterPro" id="IPR016024">
    <property type="entry name" value="ARM-type_fold"/>
</dbReference>
<dbReference type="InterPro" id="IPR011989">
    <property type="entry name" value="ARM-like"/>
</dbReference>
<evidence type="ECO:0000313" key="7">
    <source>
        <dbReference type="EMBL" id="OQV16090.1"/>
    </source>
</evidence>
<dbReference type="Pfam" id="PF18051">
    <property type="entry name" value="RPN1_C"/>
    <property type="match status" value="1"/>
</dbReference>
<gene>
    <name evidence="7" type="ORF">BV898_09726</name>
</gene>
<protein>
    <recommendedName>
        <fullName evidence="3">26S proteasome non-ATPase regulatory subunit 2</fullName>
    </recommendedName>
</protein>
<comment type="function">
    <text evidence="3">Component of the 26S proteasome, a multiprotein complex involved in the ATP-dependent degradation of ubiquitinated proteins. This complex plays a key role in the maintenance of protein homeostasis by removing misfolded or damaged proteins, which could impair cellular functions, and by removing proteins whose functions are no longer required. Therefore, the proteasome participates in numerous cellular processes, including cell cycle progression, apoptosis, or DNA damage repair.</text>
</comment>
<dbReference type="GO" id="GO:0034515">
    <property type="term" value="C:proteasome storage granule"/>
    <property type="evidence" value="ECO:0007669"/>
    <property type="project" value="TreeGrafter"/>
</dbReference>
<evidence type="ECO:0000259" key="5">
    <source>
        <dbReference type="Pfam" id="PF17781"/>
    </source>
</evidence>
<dbReference type="GO" id="GO:0042176">
    <property type="term" value="P:regulation of protein catabolic process"/>
    <property type="evidence" value="ECO:0007669"/>
    <property type="project" value="InterPro"/>
</dbReference>
<evidence type="ECO:0000256" key="1">
    <source>
        <dbReference type="ARBA" id="ARBA00022737"/>
    </source>
</evidence>
<dbReference type="InterPro" id="IPR016643">
    <property type="entry name" value="26S_Psome_Rpn1"/>
</dbReference>
<dbReference type="GO" id="GO:0005634">
    <property type="term" value="C:nucleus"/>
    <property type="evidence" value="ECO:0007669"/>
    <property type="project" value="TreeGrafter"/>
</dbReference>
<sequence length="911" mass="99807">MVAKAAEKGDAKSVTEQQEKDKKKAEKENEVSEEDQKLQADLNLLVERFQDADSGVQKSALESLRNMIRSSTTSMTSVPKPLKFLRPHFDVMKEVFEKITDPAVKKTCASVLSVMAMTMSTTRESIKYKLLGTKEDIGSWGHEYVRHLAGEVTQEWNENAKDDAEKKEVLLSLAREIVGYFMGHNAEPEACDLLMEIENLPLLPEFVDAHAYGKVCLYLISCVPYVADPEDGHLLRASIKLYHKFNQYTEALRLAIRLNDMDMIKELFTTCPDRSVQKQMAFILAHSQVYLDLDESSDGYDEFMGIMSNSDLNTNHLALARELDIAEPKNPEDVYKSHLEQHRPYGGASLDSARQNLASAFVNGFLNCGFGSDKMFAEDGNKWIYKNKEHGMLSATASLGLILLWDVDGGLTQIDKYLYATDDYIKSGAMLACGIVNARIRNECDPAKALLGEHVLNKSNIIRTGAIIGLSLAYAGTNRADVLELLLPVLDDEASSLEIRCFTAVSLGLIAVGTCNSEVGEAILHCLMDRSALELKDPLAKMMALGLGLLFMGQQEKVDTVRATLQVLDEPFRTIAVTFADACAYAGTGNVLKVQQFLHICSEHFESPKKEDDKQADASTSAAPLGAAAAAAAAVEKDKKKDEGNDNAMKQGVAALGIALIAMGEDIGAEMSLRSFGHLLRYGDPALRRAIPLALGLLSVSNPKLPVMDTLSKFSHDNDSEVASNSVFAMGLIGAGTNNARLATMLRNLAVYHTKDANSLFMVRIAQGLLHMGKGTHSLSPQYSDRFLVSRAALAGLIIVLSSCLDVKSTILGKHHYLLYYLVPAIQSRMLVCFDEELKPITTSVRVGTAVDTVGQAGRPKAITGFQTHTTPVLLNYGERAELASDEYIPLTSILEGFVILRKRSTDHEMA</sequence>
<reference evidence="8" key="1">
    <citation type="submission" date="2017-01" db="EMBL/GenBank/DDBJ databases">
        <title>Comparative genomics of anhydrobiosis in the tardigrade Hypsibius dujardini.</title>
        <authorList>
            <person name="Yoshida Y."/>
            <person name="Koutsovoulos G."/>
            <person name="Laetsch D."/>
            <person name="Stevens L."/>
            <person name="Kumar S."/>
            <person name="Horikawa D."/>
            <person name="Ishino K."/>
            <person name="Komine S."/>
            <person name="Tomita M."/>
            <person name="Blaxter M."/>
            <person name="Arakawa K."/>
        </authorList>
    </citation>
    <scope>NUCLEOTIDE SEQUENCE [LARGE SCALE GENOMIC DNA]</scope>
    <source>
        <strain evidence="8">Z151</strain>
    </source>
</reference>
<dbReference type="PIRSF" id="PIRSF015965">
    <property type="entry name" value="26S_Psome_Rpn1"/>
    <property type="match status" value="1"/>
</dbReference>
<dbReference type="AlphaFoldDB" id="A0A1W0WLK2"/>
<evidence type="ECO:0000256" key="2">
    <source>
        <dbReference type="ARBA" id="ARBA00022942"/>
    </source>
</evidence>
<dbReference type="InterPro" id="IPR041433">
    <property type="entry name" value="RPN1_C"/>
</dbReference>
<evidence type="ECO:0000256" key="3">
    <source>
        <dbReference type="PIRNR" id="PIRNR015965"/>
    </source>
</evidence>
<evidence type="ECO:0000256" key="4">
    <source>
        <dbReference type="SAM" id="MobiDB-lite"/>
    </source>
</evidence>
<dbReference type="Proteomes" id="UP000192578">
    <property type="component" value="Unassembled WGS sequence"/>
</dbReference>
<feature type="domain" description="26S proteasome non-ATPase regulatory subunit RPN1 C-terminal" evidence="6">
    <location>
        <begin position="854"/>
        <end position="904"/>
    </location>
</feature>
<keyword evidence="8" id="KW-1185">Reference proteome</keyword>
<evidence type="ECO:0000259" key="6">
    <source>
        <dbReference type="Pfam" id="PF18051"/>
    </source>
</evidence>
<dbReference type="OrthoDB" id="10252509at2759"/>
<keyword evidence="2 3" id="KW-0647">Proteasome</keyword>
<accession>A0A1W0WLK2</accession>
<dbReference type="PANTHER" id="PTHR10943">
    <property type="entry name" value="26S PROTEASOME NON-ATPASE REGULATORY SUBUNIT"/>
    <property type="match status" value="1"/>
</dbReference>
<feature type="region of interest" description="Disordered" evidence="4">
    <location>
        <begin position="1"/>
        <end position="37"/>
    </location>
</feature>
<dbReference type="EMBL" id="MTYJ01000078">
    <property type="protein sequence ID" value="OQV16090.1"/>
    <property type="molecule type" value="Genomic_DNA"/>
</dbReference>
<dbReference type="SUPFAM" id="SSF48371">
    <property type="entry name" value="ARM repeat"/>
    <property type="match status" value="1"/>
</dbReference>
<comment type="similarity">
    <text evidence="3">Belongs to the proteasome subunit S2 family.</text>
</comment>
<dbReference type="GO" id="GO:0030234">
    <property type="term" value="F:enzyme regulator activity"/>
    <property type="evidence" value="ECO:0007669"/>
    <property type="project" value="UniProtKB-UniRule"/>
</dbReference>
<comment type="caution">
    <text evidence="7">The sequence shown here is derived from an EMBL/GenBank/DDBJ whole genome shotgun (WGS) entry which is preliminary data.</text>
</comment>
<proteinExistence type="inferred from homology"/>
<evidence type="ECO:0000313" key="8">
    <source>
        <dbReference type="Proteomes" id="UP000192578"/>
    </source>
</evidence>
<dbReference type="Pfam" id="PF17781">
    <property type="entry name" value="RPN1_RPN2_N"/>
    <property type="match status" value="1"/>
</dbReference>
<comment type="subunit">
    <text evidence="3">Component of the 19S proteasome regulatory particle complex. The 26S proteasome consists of a 20S core particle (CP) and two 19S regulatory subunits (RP).</text>
</comment>